<dbReference type="OrthoDB" id="73651at2759"/>
<proteinExistence type="predicted"/>
<sequence length="107" mass="11639">IHAKTLSNLLSHGTTRPKVVEDGVLYALMKLLQVMMSGTTFTGERRGSISIENSPLLALADEVFSIGLRALFNLSCDHQVSPQAPVERHHGVSLSCSRVQTTRFCCG</sequence>
<feature type="non-terminal residue" evidence="1">
    <location>
        <position position="1"/>
    </location>
</feature>
<dbReference type="Proteomes" id="UP000054423">
    <property type="component" value="Unassembled WGS sequence"/>
</dbReference>
<reference evidence="1" key="1">
    <citation type="submission" date="2013-11" db="EMBL/GenBank/DDBJ databases">
        <title>The Genome Sequence of Phytophthora parasitica CHvinca01.</title>
        <authorList>
            <consortium name="The Broad Institute Genomics Platform"/>
            <person name="Russ C."/>
            <person name="Tyler B."/>
            <person name="Panabieres F."/>
            <person name="Shan W."/>
            <person name="Tripathy S."/>
            <person name="Grunwald N."/>
            <person name="Machado M."/>
            <person name="Johnson C.S."/>
            <person name="Arredondo F."/>
            <person name="Hong C."/>
            <person name="Coffey M."/>
            <person name="Young S.K."/>
            <person name="Zeng Q."/>
            <person name="Gargeya S."/>
            <person name="Fitzgerald M."/>
            <person name="Abouelleil A."/>
            <person name="Alvarado L."/>
            <person name="Chapman S.B."/>
            <person name="Gainer-Dewar J."/>
            <person name="Goldberg J."/>
            <person name="Griggs A."/>
            <person name="Gujja S."/>
            <person name="Hansen M."/>
            <person name="Howarth C."/>
            <person name="Imamovic A."/>
            <person name="Ireland A."/>
            <person name="Larimer J."/>
            <person name="McCowan C."/>
            <person name="Murphy C."/>
            <person name="Pearson M."/>
            <person name="Poon T.W."/>
            <person name="Priest M."/>
            <person name="Roberts A."/>
            <person name="Saif S."/>
            <person name="Shea T."/>
            <person name="Sykes S."/>
            <person name="Wortman J."/>
            <person name="Nusbaum C."/>
            <person name="Birren B."/>
        </authorList>
    </citation>
    <scope>NUCLEOTIDE SEQUENCE [LARGE SCALE GENOMIC DNA]</scope>
    <source>
        <strain evidence="1">CHvinca01</strain>
    </source>
</reference>
<gene>
    <name evidence="1" type="ORF">L917_08146</name>
</gene>
<protein>
    <submittedName>
        <fullName evidence="1">Uncharacterized protein</fullName>
    </submittedName>
</protein>
<name>W2L8L7_PHYNI</name>
<dbReference type="EMBL" id="KI679527">
    <property type="protein sequence ID" value="ETL93771.1"/>
    <property type="molecule type" value="Genomic_DNA"/>
</dbReference>
<evidence type="ECO:0000313" key="1">
    <source>
        <dbReference type="EMBL" id="ETL93771.1"/>
    </source>
</evidence>
<dbReference type="VEuPathDB" id="FungiDB:PPTG_06787"/>
<accession>W2L8L7</accession>
<organism evidence="1">
    <name type="scientific">Phytophthora nicotianae</name>
    <name type="common">Potato buckeye rot agent</name>
    <name type="synonym">Phytophthora parasitica</name>
    <dbReference type="NCBI Taxonomy" id="4792"/>
    <lineage>
        <taxon>Eukaryota</taxon>
        <taxon>Sar</taxon>
        <taxon>Stramenopiles</taxon>
        <taxon>Oomycota</taxon>
        <taxon>Peronosporomycetes</taxon>
        <taxon>Peronosporales</taxon>
        <taxon>Peronosporaceae</taxon>
        <taxon>Phytophthora</taxon>
    </lineage>
</organism>
<dbReference type="AlphaFoldDB" id="W2L8L7"/>